<dbReference type="PRINTS" id="PR00364">
    <property type="entry name" value="DISEASERSIST"/>
</dbReference>
<gene>
    <name evidence="3" type="ORF">Raf01_89360</name>
</gene>
<dbReference type="Gene3D" id="1.10.10.10">
    <property type="entry name" value="Winged helix-like DNA-binding domain superfamily/Winged helix DNA-binding domain"/>
    <property type="match status" value="1"/>
</dbReference>
<dbReference type="InterPro" id="IPR010982">
    <property type="entry name" value="Lambda_DNA-bd_dom_sf"/>
</dbReference>
<dbReference type="PROSITE" id="PS50943">
    <property type="entry name" value="HTH_CROC1"/>
    <property type="match status" value="1"/>
</dbReference>
<dbReference type="Gene3D" id="1.10.260.40">
    <property type="entry name" value="lambda repressor-like DNA-binding domains"/>
    <property type="match status" value="1"/>
</dbReference>
<dbReference type="CDD" id="cd00093">
    <property type="entry name" value="HTH_XRE"/>
    <property type="match status" value="1"/>
</dbReference>
<dbReference type="PANTHER" id="PTHR47691:SF3">
    <property type="entry name" value="HTH-TYPE TRANSCRIPTIONAL REGULATOR RV0890C-RELATED"/>
    <property type="match status" value="1"/>
</dbReference>
<evidence type="ECO:0000313" key="4">
    <source>
        <dbReference type="Proteomes" id="UP000642748"/>
    </source>
</evidence>
<dbReference type="InterPro" id="IPR001387">
    <property type="entry name" value="Cro/C1-type_HTH"/>
</dbReference>
<dbReference type="InterPro" id="IPR003593">
    <property type="entry name" value="AAA+_ATPase"/>
</dbReference>
<feature type="region of interest" description="Disordered" evidence="1">
    <location>
        <begin position="82"/>
        <end position="108"/>
    </location>
</feature>
<dbReference type="InterPro" id="IPR011990">
    <property type="entry name" value="TPR-like_helical_dom_sf"/>
</dbReference>
<dbReference type="InterPro" id="IPR027417">
    <property type="entry name" value="P-loop_NTPase"/>
</dbReference>
<evidence type="ECO:0000259" key="2">
    <source>
        <dbReference type="PROSITE" id="PS50943"/>
    </source>
</evidence>
<dbReference type="SMART" id="SM00530">
    <property type="entry name" value="HTH_XRE"/>
    <property type="match status" value="1"/>
</dbReference>
<protein>
    <recommendedName>
        <fullName evidence="2">HTH cro/C1-type domain-containing protein</fullName>
    </recommendedName>
</protein>
<dbReference type="SMART" id="SM00382">
    <property type="entry name" value="AAA"/>
    <property type="match status" value="1"/>
</dbReference>
<evidence type="ECO:0000313" key="3">
    <source>
        <dbReference type="EMBL" id="GIH20764.1"/>
    </source>
</evidence>
<dbReference type="RefSeq" id="WP_203924186.1">
    <property type="nucleotide sequence ID" value="NZ_BONZ01000105.1"/>
</dbReference>
<feature type="domain" description="HTH cro/C1-type" evidence="2">
    <location>
        <begin position="20"/>
        <end position="74"/>
    </location>
</feature>
<comment type="caution">
    <text evidence="3">The sequence shown here is derived from an EMBL/GenBank/DDBJ whole genome shotgun (WGS) entry which is preliminary data.</text>
</comment>
<keyword evidence="4" id="KW-1185">Reference proteome</keyword>
<accession>A0A8J3R0I6</accession>
<dbReference type="SUPFAM" id="SSF52540">
    <property type="entry name" value="P-loop containing nucleoside triphosphate hydrolases"/>
    <property type="match status" value="1"/>
</dbReference>
<dbReference type="Gene3D" id="3.40.50.300">
    <property type="entry name" value="P-loop containing nucleotide triphosphate hydrolases"/>
    <property type="match status" value="1"/>
</dbReference>
<dbReference type="Gene3D" id="1.25.40.10">
    <property type="entry name" value="Tetratricopeptide repeat domain"/>
    <property type="match status" value="2"/>
</dbReference>
<reference evidence="3" key="1">
    <citation type="submission" date="2021-01" db="EMBL/GenBank/DDBJ databases">
        <title>Whole genome shotgun sequence of Rugosimonospora africana NBRC 104875.</title>
        <authorList>
            <person name="Komaki H."/>
            <person name="Tamura T."/>
        </authorList>
    </citation>
    <scope>NUCLEOTIDE SEQUENCE</scope>
    <source>
        <strain evidence="3">NBRC 104875</strain>
    </source>
</reference>
<name>A0A8J3R0I6_9ACTN</name>
<proteinExistence type="predicted"/>
<evidence type="ECO:0000256" key="1">
    <source>
        <dbReference type="SAM" id="MobiDB-lite"/>
    </source>
</evidence>
<dbReference type="Proteomes" id="UP000642748">
    <property type="component" value="Unassembled WGS sequence"/>
</dbReference>
<dbReference type="SUPFAM" id="SSF48452">
    <property type="entry name" value="TPR-like"/>
    <property type="match status" value="2"/>
</dbReference>
<dbReference type="EMBL" id="BONZ01000105">
    <property type="protein sequence ID" value="GIH20764.1"/>
    <property type="molecule type" value="Genomic_DNA"/>
</dbReference>
<dbReference type="Pfam" id="PF00931">
    <property type="entry name" value="NB-ARC"/>
    <property type="match status" value="1"/>
</dbReference>
<dbReference type="GO" id="GO:0043531">
    <property type="term" value="F:ADP binding"/>
    <property type="evidence" value="ECO:0007669"/>
    <property type="project" value="InterPro"/>
</dbReference>
<dbReference type="InterPro" id="IPR036388">
    <property type="entry name" value="WH-like_DNA-bd_sf"/>
</dbReference>
<dbReference type="AlphaFoldDB" id="A0A8J3R0I6"/>
<dbReference type="InterPro" id="IPR002182">
    <property type="entry name" value="NB-ARC"/>
</dbReference>
<dbReference type="Pfam" id="PF13560">
    <property type="entry name" value="HTH_31"/>
    <property type="match status" value="1"/>
</dbReference>
<organism evidence="3 4">
    <name type="scientific">Rugosimonospora africana</name>
    <dbReference type="NCBI Taxonomy" id="556532"/>
    <lineage>
        <taxon>Bacteria</taxon>
        <taxon>Bacillati</taxon>
        <taxon>Actinomycetota</taxon>
        <taxon>Actinomycetes</taxon>
        <taxon>Micromonosporales</taxon>
        <taxon>Micromonosporaceae</taxon>
        <taxon>Rugosimonospora</taxon>
    </lineage>
</organism>
<sequence length="933" mass="99225">MTGSESPEAIVSDQDFAADLESLRRGAGLTLRALVKSSGVPRSTLSDALAGRRAPRLETVLAIVAACGADPHPWRRRWVELSRRQQPQDDGQSVAGRARASATPSQLPRDVAGFASREEELARISRGALTLIHGRPGVGKTALAVHWAHSVVRAHPDGQLFLSLRGHDPALDPLSPVEAIGALLGSLDVAWAPSTEDVDEGARLWRSVVARRRLLIVLDDAVSADQVRRLLPGAAGCTVIVTSRHYLADLVVHDGADGIVLDVLPADSSVALLGRVAGAARVEAEPEAAASIAADCGHLPLALRLAGAVLAGAPDRSLADLAAELTTGNRLVGLEGLARPSAVERAFELSYRVLPDAARFLFRRLGLHPGPDISAEVAALLSDLAPNAATGLLRMLAEAHLIEPVRSGRYRMHDLLHDYAARLVEASDVAPERDAARYRLFDWYVDRALGVAARLDRGRERLWVGDELHSSGEPTDEEAVRWLNAEHLNLLAVIEYDARHGTGRYAWTVVDLITGAQSRRRDVSGLIVATDAALAAAKRHGDRRAEGAMCLRRGWLRWRAGRGDGAAEDFTRAGELFRAAGIRRPEAAALRGLSTCHSDAGRLTEARRYAEAALAIYRAEGDRTGQGWTLNSLAVVAQRAADFTAFIAYLEESLALHQASGNRGYLALVLANLTEARLVLGAVEPAVDSAEQAVAIAREVDDGSSETIGLVNGSRALEQAGRFDEAHRWAAAGVARARELGYQFGEAVGLEALASTARRLGDLTAASTHRRLALRVVREVGDLVTEAEILLGAARDGYQAALDAPPPAEPVFRDAHEAAARALDAALAADAPHLQAEARGVRAACELGLGKIADAVAEARQAVEMHTVSGARLAEASARSVLAHALCRDDDAAGADREWRAARTILDELCVPGSAPVRRLADPVPGCFLPPFA</sequence>
<dbReference type="SUPFAM" id="SSF47413">
    <property type="entry name" value="lambda repressor-like DNA-binding domains"/>
    <property type="match status" value="1"/>
</dbReference>
<dbReference type="GO" id="GO:0003677">
    <property type="term" value="F:DNA binding"/>
    <property type="evidence" value="ECO:0007669"/>
    <property type="project" value="InterPro"/>
</dbReference>
<dbReference type="PANTHER" id="PTHR47691">
    <property type="entry name" value="REGULATOR-RELATED"/>
    <property type="match status" value="1"/>
</dbReference>